<evidence type="ECO:0000256" key="4">
    <source>
        <dbReference type="ARBA" id="ARBA00017063"/>
    </source>
</evidence>
<evidence type="ECO:0000256" key="6">
    <source>
        <dbReference type="ARBA" id="ARBA00023242"/>
    </source>
</evidence>
<evidence type="ECO:0000256" key="1">
    <source>
        <dbReference type="ARBA" id="ARBA00004123"/>
    </source>
</evidence>
<dbReference type="InParanoid" id="A0A2K1QLA9"/>
<gene>
    <name evidence="7" type="ORF">CAC42_4194</name>
</gene>
<dbReference type="GO" id="GO:0005737">
    <property type="term" value="C:cytoplasm"/>
    <property type="evidence" value="ECO:0007669"/>
    <property type="project" value="UniProtKB-SubCell"/>
</dbReference>
<dbReference type="Gene3D" id="2.40.128.310">
    <property type="entry name" value="Protein HRI1, C-terminal domain"/>
    <property type="match status" value="1"/>
</dbReference>
<evidence type="ECO:0000256" key="2">
    <source>
        <dbReference type="ARBA" id="ARBA00004496"/>
    </source>
</evidence>
<proteinExistence type="inferred from homology"/>
<comment type="similarity">
    <text evidence="3">Belongs to the HRI1 family.</text>
</comment>
<dbReference type="AlphaFoldDB" id="A0A2K1QLA9"/>
<comment type="subcellular location">
    <subcellularLocation>
        <location evidence="2">Cytoplasm</location>
    </subcellularLocation>
    <subcellularLocation>
        <location evidence="1">Nucleus</location>
    </subcellularLocation>
</comment>
<evidence type="ECO:0000256" key="3">
    <source>
        <dbReference type="ARBA" id="ARBA00005229"/>
    </source>
</evidence>
<organism evidence="7 8">
    <name type="scientific">Sphaceloma murrayae</name>
    <dbReference type="NCBI Taxonomy" id="2082308"/>
    <lineage>
        <taxon>Eukaryota</taxon>
        <taxon>Fungi</taxon>
        <taxon>Dikarya</taxon>
        <taxon>Ascomycota</taxon>
        <taxon>Pezizomycotina</taxon>
        <taxon>Dothideomycetes</taxon>
        <taxon>Dothideomycetidae</taxon>
        <taxon>Myriangiales</taxon>
        <taxon>Elsinoaceae</taxon>
        <taxon>Sphaceloma</taxon>
    </lineage>
</organism>
<keyword evidence="5" id="KW-0963">Cytoplasm</keyword>
<keyword evidence="6" id="KW-0539">Nucleus</keyword>
<dbReference type="Gene3D" id="2.40.128.320">
    <property type="entry name" value="Protein HRI1, N-terminal domain"/>
    <property type="match status" value="1"/>
</dbReference>
<dbReference type="GO" id="GO:0005634">
    <property type="term" value="C:nucleus"/>
    <property type="evidence" value="ECO:0007669"/>
    <property type="project" value="UniProtKB-SubCell"/>
</dbReference>
<name>A0A2K1QLA9_9PEZI</name>
<evidence type="ECO:0000313" key="7">
    <source>
        <dbReference type="EMBL" id="PNS15742.1"/>
    </source>
</evidence>
<accession>A0A2K1QLA9</accession>
<reference evidence="7 8" key="1">
    <citation type="submission" date="2017-06" db="EMBL/GenBank/DDBJ databases">
        <title>Draft genome sequence of a variant of Elsinoe murrayae.</title>
        <authorList>
            <person name="Cheng Q."/>
        </authorList>
    </citation>
    <scope>NUCLEOTIDE SEQUENCE [LARGE SCALE GENOMIC DNA]</scope>
    <source>
        <strain evidence="7 8">CQ-2017a</strain>
    </source>
</reference>
<dbReference type="InterPro" id="IPR043047">
    <property type="entry name" value="Hri1_N_sf"/>
</dbReference>
<dbReference type="InterPro" id="IPR038744">
    <property type="entry name" value="Hri1_N"/>
</dbReference>
<dbReference type="STRING" id="2082308.A0A2K1QLA9"/>
<dbReference type="Proteomes" id="UP000243797">
    <property type="component" value="Unassembled WGS sequence"/>
</dbReference>
<comment type="caution">
    <text evidence="7">The sequence shown here is derived from an EMBL/GenBank/DDBJ whole genome shotgun (WGS) entry which is preliminary data.</text>
</comment>
<dbReference type="Pfam" id="PF16815">
    <property type="entry name" value="HRI1"/>
    <property type="match status" value="1"/>
</dbReference>
<dbReference type="EMBL" id="NKHZ01000068">
    <property type="protein sequence ID" value="PNS15742.1"/>
    <property type="molecule type" value="Genomic_DNA"/>
</dbReference>
<protein>
    <recommendedName>
        <fullName evidence="4">Protein HRI1</fullName>
    </recommendedName>
</protein>
<dbReference type="CDD" id="cd11692">
    <property type="entry name" value="HRI1_N_like"/>
    <property type="match status" value="1"/>
</dbReference>
<evidence type="ECO:0000256" key="5">
    <source>
        <dbReference type="ARBA" id="ARBA00022490"/>
    </source>
</evidence>
<sequence length="259" mass="29603">MATSHEAIPEPFISWREYIHWTPGEPSEPTSTLVLTSRQRRFIDIRINKPKAGEPELPNEGDPPSRLQWAFAGVSKATLLPDSSTINVPGPVQHCVWTHWVDSHAPPFHDTDVRDEGDLFSQPDGSSLEVGEMRNPETGKVQKYEEKWVDEEVERTGAEEGRRAVVLELSERDEEGREWAKGAVVRVGRWVQGLVKVVRGAGAEISCERWKWEEGGWERVMKIGRLWLPCKVACEEAVEVGKEVRYGEWRWVVKEVDIW</sequence>
<dbReference type="InterPro" id="IPR031818">
    <property type="entry name" value="Hri1"/>
</dbReference>
<dbReference type="CDD" id="cd11693">
    <property type="entry name" value="HRI1_C_like"/>
    <property type="match status" value="1"/>
</dbReference>
<dbReference type="OrthoDB" id="4045395at2759"/>
<evidence type="ECO:0000313" key="8">
    <source>
        <dbReference type="Proteomes" id="UP000243797"/>
    </source>
</evidence>
<keyword evidence="8" id="KW-1185">Reference proteome</keyword>